<name>A0A0D6LW82_9BILA</name>
<evidence type="ECO:0000256" key="3">
    <source>
        <dbReference type="ARBA" id="ARBA00023163"/>
    </source>
</evidence>
<dbReference type="Gene3D" id="1.20.5.170">
    <property type="match status" value="1"/>
</dbReference>
<evidence type="ECO:0000313" key="8">
    <source>
        <dbReference type="EMBL" id="EPB76109.1"/>
    </source>
</evidence>
<evidence type="ECO:0000259" key="7">
    <source>
        <dbReference type="PROSITE" id="PS50217"/>
    </source>
</evidence>
<keyword evidence="9" id="KW-1185">Reference proteome</keyword>
<evidence type="ECO:0000256" key="1">
    <source>
        <dbReference type="ARBA" id="ARBA00004123"/>
    </source>
</evidence>
<dbReference type="PANTHER" id="PTHR19304">
    <property type="entry name" value="CYCLIC-AMP RESPONSE ELEMENT BINDING PROTEIN"/>
    <property type="match status" value="1"/>
</dbReference>
<evidence type="ECO:0000256" key="4">
    <source>
        <dbReference type="ARBA" id="ARBA00023242"/>
    </source>
</evidence>
<evidence type="ECO:0000256" key="2">
    <source>
        <dbReference type="ARBA" id="ARBA00023015"/>
    </source>
</evidence>
<dbReference type="SMART" id="SM00338">
    <property type="entry name" value="BRLZ"/>
    <property type="match status" value="1"/>
</dbReference>
<dbReference type="EMBL" id="KE124875">
    <property type="protein sequence ID" value="EPB76109.1"/>
    <property type="molecule type" value="Genomic_DNA"/>
</dbReference>
<feature type="domain" description="BZIP" evidence="7">
    <location>
        <begin position="396"/>
        <end position="459"/>
    </location>
</feature>
<evidence type="ECO:0000256" key="5">
    <source>
        <dbReference type="SAM" id="Coils"/>
    </source>
</evidence>
<dbReference type="Proteomes" id="UP000054495">
    <property type="component" value="Unassembled WGS sequence"/>
</dbReference>
<dbReference type="CDD" id="cd14687">
    <property type="entry name" value="bZIP_ATF2"/>
    <property type="match status" value="1"/>
</dbReference>
<keyword evidence="3" id="KW-0804">Transcription</keyword>
<feature type="region of interest" description="Disordered" evidence="6">
    <location>
        <begin position="305"/>
        <end position="324"/>
    </location>
</feature>
<keyword evidence="5" id="KW-0175">Coiled coil</keyword>
<evidence type="ECO:0000256" key="6">
    <source>
        <dbReference type="SAM" id="MobiDB-lite"/>
    </source>
</evidence>
<organism evidence="8 9">
    <name type="scientific">Ancylostoma ceylanicum</name>
    <dbReference type="NCBI Taxonomy" id="53326"/>
    <lineage>
        <taxon>Eukaryota</taxon>
        <taxon>Metazoa</taxon>
        <taxon>Ecdysozoa</taxon>
        <taxon>Nematoda</taxon>
        <taxon>Chromadorea</taxon>
        <taxon>Rhabditida</taxon>
        <taxon>Rhabditina</taxon>
        <taxon>Rhabditomorpha</taxon>
        <taxon>Strongyloidea</taxon>
        <taxon>Ancylostomatidae</taxon>
        <taxon>Ancylostomatinae</taxon>
        <taxon>Ancylostoma</taxon>
    </lineage>
</organism>
<reference evidence="8 9" key="1">
    <citation type="submission" date="2013-05" db="EMBL/GenBank/DDBJ databases">
        <title>Draft genome of the parasitic nematode Anyclostoma ceylanicum.</title>
        <authorList>
            <person name="Mitreva M."/>
        </authorList>
    </citation>
    <scope>NUCLEOTIDE SEQUENCE [LARGE SCALE GENOMIC DNA]</scope>
</reference>
<keyword evidence="4" id="KW-0539">Nucleus</keyword>
<accession>A0A0D6LW82</accession>
<dbReference type="SUPFAM" id="SSF57959">
    <property type="entry name" value="Leucine zipper domain"/>
    <property type="match status" value="1"/>
</dbReference>
<dbReference type="GO" id="GO:0005634">
    <property type="term" value="C:nucleus"/>
    <property type="evidence" value="ECO:0007669"/>
    <property type="project" value="UniProtKB-SubCell"/>
</dbReference>
<proteinExistence type="predicted"/>
<dbReference type="InterPro" id="IPR051027">
    <property type="entry name" value="bZIP_transcription_factors"/>
</dbReference>
<dbReference type="PROSITE" id="PS50217">
    <property type="entry name" value="BZIP"/>
    <property type="match status" value="1"/>
</dbReference>
<feature type="compositionally biased region" description="Polar residues" evidence="6">
    <location>
        <begin position="366"/>
        <end position="378"/>
    </location>
</feature>
<dbReference type="GO" id="GO:0003700">
    <property type="term" value="F:DNA-binding transcription factor activity"/>
    <property type="evidence" value="ECO:0007669"/>
    <property type="project" value="InterPro"/>
</dbReference>
<dbReference type="AlphaFoldDB" id="A0A0D6LW82"/>
<dbReference type="InterPro" id="IPR004827">
    <property type="entry name" value="bZIP"/>
</dbReference>
<keyword evidence="2" id="KW-0805">Transcription regulation</keyword>
<protein>
    <submittedName>
        <fullName evidence="8">Basic region leucine zipper</fullName>
    </submittedName>
</protein>
<feature type="coiled-coil region" evidence="5">
    <location>
        <begin position="414"/>
        <end position="462"/>
    </location>
</feature>
<sequence>MLEIISFGMRVQIVTSDVSPGADLLETPNPQRLLGLGGTTPLGEFPLTAELMQKCMTVNPFEAKFREANRKLTTGALEANGLVPATMSLPNTNDSNSETSAFSLLKLPSSLSDSPGIFSNISILQTDADGVVNENLKTADISKLLLQMKDTSSSITDGSSTQQAPRTADVLNAVLDMHSDRLHTINYINKPDFSMFSSLTPSGSAPNSAGILAAAAVAQCTPSTSGGLLAPPPRSVHISPVQSPRNKEQQQQPILDIQMEWALAEMPFRKRSSGESDGVAPAASQAHLLSALHSAASAAVAAAGGVDPASWDPRDVKPAVSKHNAPNYFDQEDALMPSTNCGGLPPTVAAPGSSHLLSLDDRSSSKTSPENNAPTPSTGRGRGRGRASLASDMPPDERKMTILERNKAAAVRYRKRKKEEHDDMITRVHTLEQEKVQLNTQNQVLRRELDRLTALLREREARCVCLKGMPLSTDPRAESPVDVDLLSTPQHASMYIPQAQQLINGLSLPNGMGLKRPKIEKKKNEEQIIFRGTDSIVNRCIA</sequence>
<gene>
    <name evidence="8" type="ORF">ANCCEY_04780</name>
</gene>
<dbReference type="InterPro" id="IPR046347">
    <property type="entry name" value="bZIP_sf"/>
</dbReference>
<feature type="region of interest" description="Disordered" evidence="6">
    <location>
        <begin position="330"/>
        <end position="399"/>
    </location>
</feature>
<comment type="subcellular location">
    <subcellularLocation>
        <location evidence="1">Nucleus</location>
    </subcellularLocation>
</comment>
<evidence type="ECO:0000313" key="9">
    <source>
        <dbReference type="Proteomes" id="UP000054495"/>
    </source>
</evidence>